<dbReference type="PANTHER" id="PTHR43102:SF2">
    <property type="entry name" value="GAF DOMAIN-CONTAINING PROTEIN"/>
    <property type="match status" value="1"/>
</dbReference>
<proteinExistence type="predicted"/>
<sequence>MNLPKQRIVNSNNSIADRINNVLPDNSDKKTGSYNHKSKQPLLFLNGKSPYIKNITLTKAHFLDSYSKAKWNLSEVPCPASFQEANMMVPPESYHEEQRLKTVRLYMDKIQWKDNNFFNKILVKTIKHFLVSGASVSLVAQKAQIIKHKIGLNNTECAREISLDAHTILSKGSFVISNTASDWRTKGNPCVKGYPFIKFYAGIPLVTSFGHVIGVLAIFDQKPHPELTKDNVGYLTMQAKKIMTHLLDNNRSKLDGKKIENEEAFGMDKVLVASDHNNNNMHDLILQIGRATSFRTTLDVIFEKDGSGSSYVPNKRLKLGKTNLNLKKMSQLGSQELANQLLKYIDFKIASHKFCQYLAQKFVFNFVCVAEIRIMQPMKINEKYLPNNKYAFNAENFEYRDKLIAIDNKTIKIRLLGSAGINNAEQKVLDDNGLFYRAFDSDFGIYYLSSLGSKTKFKSGLLMPFSRTARTIVRNNIMSNKKDKIHKSRNNDGKCEKESRDERGNSIVSVMLKSGAYMTCCFSFQEENAPRSDDVISDIFGNCCLFRNLYNVR</sequence>
<accession>A0A376B2D3</accession>
<dbReference type="PANTHER" id="PTHR43102">
    <property type="entry name" value="SLR1143 PROTEIN"/>
    <property type="match status" value="1"/>
</dbReference>
<evidence type="ECO:0008006" key="4">
    <source>
        <dbReference type="Google" id="ProtNLM"/>
    </source>
</evidence>
<evidence type="ECO:0000256" key="1">
    <source>
        <dbReference type="SAM" id="MobiDB-lite"/>
    </source>
</evidence>
<name>A0A376B2D3_9ASCO</name>
<evidence type="ECO:0000313" key="3">
    <source>
        <dbReference type="Proteomes" id="UP000262825"/>
    </source>
</evidence>
<gene>
    <name evidence="2" type="ORF">SCODWIG_00405</name>
</gene>
<reference evidence="3" key="1">
    <citation type="submission" date="2018-06" db="EMBL/GenBank/DDBJ databases">
        <authorList>
            <person name="Guldener U."/>
        </authorList>
    </citation>
    <scope>NUCLEOTIDE SEQUENCE [LARGE SCALE GENOMIC DNA]</scope>
    <source>
        <strain evidence="3">UTAD17</strain>
    </source>
</reference>
<protein>
    <recommendedName>
        <fullName evidence="4">GAF domain-containing protein</fullName>
    </recommendedName>
</protein>
<feature type="compositionally biased region" description="Basic and acidic residues" evidence="1">
    <location>
        <begin position="489"/>
        <end position="502"/>
    </location>
</feature>
<keyword evidence="3" id="KW-1185">Reference proteome</keyword>
<dbReference type="EMBL" id="UFAJ01000032">
    <property type="protein sequence ID" value="SSD58644.1"/>
    <property type="molecule type" value="Genomic_DNA"/>
</dbReference>
<dbReference type="VEuPathDB" id="FungiDB:SCODWIG_00405"/>
<dbReference type="Proteomes" id="UP000262825">
    <property type="component" value="Unassembled WGS sequence"/>
</dbReference>
<evidence type="ECO:0000313" key="2">
    <source>
        <dbReference type="EMBL" id="SSD58644.1"/>
    </source>
</evidence>
<feature type="region of interest" description="Disordered" evidence="1">
    <location>
        <begin position="483"/>
        <end position="502"/>
    </location>
</feature>
<organism evidence="2 3">
    <name type="scientific">Saccharomycodes ludwigii</name>
    <dbReference type="NCBI Taxonomy" id="36035"/>
    <lineage>
        <taxon>Eukaryota</taxon>
        <taxon>Fungi</taxon>
        <taxon>Dikarya</taxon>
        <taxon>Ascomycota</taxon>
        <taxon>Saccharomycotina</taxon>
        <taxon>Saccharomycetes</taxon>
        <taxon>Saccharomycodales</taxon>
        <taxon>Saccharomycodaceae</taxon>
        <taxon>Saccharomycodes</taxon>
    </lineage>
</organism>
<dbReference type="AlphaFoldDB" id="A0A376B2D3"/>
<dbReference type="SUPFAM" id="SSF55781">
    <property type="entry name" value="GAF domain-like"/>
    <property type="match status" value="1"/>
</dbReference>